<dbReference type="PANTHER" id="PTHR47843:SF2">
    <property type="entry name" value="BTB DOMAIN-CONTAINING PROTEIN"/>
    <property type="match status" value="1"/>
</dbReference>
<dbReference type="InterPro" id="IPR011333">
    <property type="entry name" value="SKP1/BTB/POZ_sf"/>
</dbReference>
<proteinExistence type="predicted"/>
<sequence>MPPLANFAAANQSSGSLAVNMDVSTAELDEGMAIINSSSIIADDDNTSEGTHSANGSGFSSGAATEVSIEGGLFINPNILTAGVPKPVKAASSTSTTQSADCDEALLHEAKVLLRRFRASAGMVHITIPSGKSFLVHVDLLSEKSAYFRAALTGDFQEAATKQLTLIDVSDNTFAFFLKWLYGQNIRPTFSHKTCSHCSECPLTWAGLFELWFFADYTFTPELQNHIIENLVQKIENFKDARDHAQSELDLNHVNQSLVQHHANNTQPQDQFDQVRAATHMIWNTKKRTPRGEIAKPLRCLLLDFIGNRRYMTKSQDSSLRKTGLPKGFWYEFGPRCIDRNFNIEEKTESLSSLGNPIDNEEDEFDYIYENMIAFEEKADELLKVWQISPEKYLVKDGGNPNNTKKA</sequence>
<dbReference type="Pfam" id="PF00651">
    <property type="entry name" value="BTB"/>
    <property type="match status" value="1"/>
</dbReference>
<feature type="domain" description="BTB" evidence="1">
    <location>
        <begin position="122"/>
        <end position="190"/>
    </location>
</feature>
<evidence type="ECO:0000259" key="1">
    <source>
        <dbReference type="PROSITE" id="PS50097"/>
    </source>
</evidence>
<organism evidence="2 3">
    <name type="scientific">Cytospora paraplurivora</name>
    <dbReference type="NCBI Taxonomy" id="2898453"/>
    <lineage>
        <taxon>Eukaryota</taxon>
        <taxon>Fungi</taxon>
        <taxon>Dikarya</taxon>
        <taxon>Ascomycota</taxon>
        <taxon>Pezizomycotina</taxon>
        <taxon>Sordariomycetes</taxon>
        <taxon>Sordariomycetidae</taxon>
        <taxon>Diaporthales</taxon>
        <taxon>Cytosporaceae</taxon>
        <taxon>Cytospora</taxon>
    </lineage>
</organism>
<evidence type="ECO:0000313" key="2">
    <source>
        <dbReference type="EMBL" id="KAK7739724.1"/>
    </source>
</evidence>
<dbReference type="EMBL" id="JAJSPL020000022">
    <property type="protein sequence ID" value="KAK7739724.1"/>
    <property type="molecule type" value="Genomic_DNA"/>
</dbReference>
<keyword evidence="3" id="KW-1185">Reference proteome</keyword>
<dbReference type="AlphaFoldDB" id="A0AAN9YEV2"/>
<dbReference type="InterPro" id="IPR000210">
    <property type="entry name" value="BTB/POZ_dom"/>
</dbReference>
<comment type="caution">
    <text evidence="2">The sequence shown here is derived from an EMBL/GenBank/DDBJ whole genome shotgun (WGS) entry which is preliminary data.</text>
</comment>
<gene>
    <name evidence="2" type="ORF">SLS53_005694</name>
</gene>
<dbReference type="PROSITE" id="PS50097">
    <property type="entry name" value="BTB"/>
    <property type="match status" value="1"/>
</dbReference>
<dbReference type="SUPFAM" id="SSF54695">
    <property type="entry name" value="POZ domain"/>
    <property type="match status" value="1"/>
</dbReference>
<evidence type="ECO:0000313" key="3">
    <source>
        <dbReference type="Proteomes" id="UP001320245"/>
    </source>
</evidence>
<dbReference type="Proteomes" id="UP001320245">
    <property type="component" value="Unassembled WGS sequence"/>
</dbReference>
<name>A0AAN9YEV2_9PEZI</name>
<dbReference type="PANTHER" id="PTHR47843">
    <property type="entry name" value="BTB DOMAIN-CONTAINING PROTEIN-RELATED"/>
    <property type="match status" value="1"/>
</dbReference>
<protein>
    <recommendedName>
        <fullName evidence="1">BTB domain-containing protein</fullName>
    </recommendedName>
</protein>
<reference evidence="2 3" key="1">
    <citation type="journal article" date="2023" name="PLoS ONE">
        <title>Cytospora paraplurivora sp. nov. isolated from orchards with fruit tree decline syndrome in Ontario, Canada.</title>
        <authorList>
            <person name="Ilyukhin E."/>
            <person name="Nguyen H.D.T."/>
            <person name="Castle A.J."/>
            <person name="Ellouze W."/>
        </authorList>
    </citation>
    <scope>NUCLEOTIDE SEQUENCE [LARGE SCALE GENOMIC DNA]</scope>
    <source>
        <strain evidence="2 3">FDS-564</strain>
    </source>
</reference>
<dbReference type="Gene3D" id="3.30.710.10">
    <property type="entry name" value="Potassium Channel Kv1.1, Chain A"/>
    <property type="match status" value="1"/>
</dbReference>
<accession>A0AAN9YEV2</accession>